<keyword evidence="1" id="KW-1133">Transmembrane helix</keyword>
<feature type="domain" description="CO dehydrogenase/acetyl-CoA synthase delta subunit TIM barrel" evidence="2">
    <location>
        <begin position="93"/>
        <end position="212"/>
    </location>
</feature>
<sequence length="386" mass="41850">MTLPPIKIIAYAGKIQPVVKDVMKMSNEKSCCCSASSCCSTESITLYDKNDEWITGEIHTSKGSVPVVSTNLHFKDILGAWKVRWGIGRMNYKINPGLYAIGKPDHTSPVLVSANYKLTFDVLRKELSGVDCWILILDTKGINVWCAAGKGTFGTGELVGRISKTGLSDIVSHRKLVLPQLGAPGVSAHEVKSQTGFSVVYGPVRAKDIKAFLDSGLKATKEMRTVNFTMWDRLVLIPMELGTAAKSSLMVFGVMFLLNLFVTRPFGLMDFIAYTGAVITGTVITPLLLPVIPGRAFAWKGSLLGVLWTLGLIWYSGCFGSGFLLLTIGYLLVLPALSAYLAMNFTGSSTYTSFSGVIKEMKIAVPLIAISLIVGITLLLMNSIWV</sequence>
<protein>
    <submittedName>
        <fullName evidence="3">Carbon monoxide dehydrogenase</fullName>
    </submittedName>
</protein>
<evidence type="ECO:0000313" key="4">
    <source>
        <dbReference type="Proteomes" id="UP000019109"/>
    </source>
</evidence>
<dbReference type="Proteomes" id="UP000019109">
    <property type="component" value="Unassembled WGS sequence"/>
</dbReference>
<accession>W4VBR0</accession>
<dbReference type="InterPro" id="IPR016041">
    <property type="entry name" value="Ac-CoA_synth_d_su_TIM-brl"/>
</dbReference>
<feature type="transmembrane region" description="Helical" evidence="1">
    <location>
        <begin position="268"/>
        <end position="289"/>
    </location>
</feature>
<dbReference type="Pfam" id="PF03599">
    <property type="entry name" value="CdhD"/>
    <property type="match status" value="1"/>
</dbReference>
<gene>
    <name evidence="3" type="ORF">JCM21531_3779</name>
</gene>
<dbReference type="AlphaFoldDB" id="W4VBR0"/>
<dbReference type="EMBL" id="BAVR01000058">
    <property type="protein sequence ID" value="GAE90189.1"/>
    <property type="molecule type" value="Genomic_DNA"/>
</dbReference>
<dbReference type="Gene3D" id="3.40.50.11600">
    <property type="match status" value="1"/>
</dbReference>
<dbReference type="NCBIfam" id="NF040863">
    <property type="entry name" value="HgcA_corrinoid"/>
    <property type="match status" value="1"/>
</dbReference>
<evidence type="ECO:0000313" key="3">
    <source>
        <dbReference type="EMBL" id="GAE90189.1"/>
    </source>
</evidence>
<keyword evidence="4" id="KW-1185">Reference proteome</keyword>
<evidence type="ECO:0000259" key="2">
    <source>
        <dbReference type="Pfam" id="PF03599"/>
    </source>
</evidence>
<organism evidence="3 4">
    <name type="scientific">Acetivibrio straminisolvens JCM 21531</name>
    <dbReference type="NCBI Taxonomy" id="1294263"/>
    <lineage>
        <taxon>Bacteria</taxon>
        <taxon>Bacillati</taxon>
        <taxon>Bacillota</taxon>
        <taxon>Clostridia</taxon>
        <taxon>Eubacteriales</taxon>
        <taxon>Oscillospiraceae</taxon>
        <taxon>Acetivibrio</taxon>
    </lineage>
</organism>
<name>W4VBR0_9FIRM</name>
<feature type="transmembrane region" description="Helical" evidence="1">
    <location>
        <begin position="323"/>
        <end position="342"/>
    </location>
</feature>
<reference evidence="3" key="1">
    <citation type="journal article" date="2014" name="Genome Announc.">
        <title>Draft Genome Sequence of Clostridium straminisolvens Strain JCM 21531T, Isolated from a Cellulose-Degrading Bacterial Community.</title>
        <authorList>
            <person name="Yuki M."/>
            <person name="Oshima K."/>
            <person name="Suda W."/>
            <person name="Sakamoto M."/>
            <person name="Kitamura K."/>
            <person name="Iida T."/>
            <person name="Hattori M."/>
            <person name="Ohkuma M."/>
        </authorList>
    </citation>
    <scope>NUCLEOTIDE SEQUENCE [LARGE SCALE GENOMIC DNA]</scope>
    <source>
        <strain evidence="3">JCM 21531</strain>
    </source>
</reference>
<keyword evidence="1" id="KW-0812">Transmembrane</keyword>
<feature type="transmembrane region" description="Helical" evidence="1">
    <location>
        <begin position="243"/>
        <end position="262"/>
    </location>
</feature>
<feature type="transmembrane region" description="Helical" evidence="1">
    <location>
        <begin position="363"/>
        <end position="385"/>
    </location>
</feature>
<proteinExistence type="predicted"/>
<comment type="caution">
    <text evidence="3">The sequence shown here is derived from an EMBL/GenBank/DDBJ whole genome shotgun (WGS) entry which is preliminary data.</text>
</comment>
<evidence type="ECO:0000256" key="1">
    <source>
        <dbReference type="SAM" id="Phobius"/>
    </source>
</evidence>
<keyword evidence="1" id="KW-0472">Membrane</keyword>
<dbReference type="STRING" id="1294263.JCM21531_3779"/>